<feature type="transmembrane region" description="Helical" evidence="1">
    <location>
        <begin position="118"/>
        <end position="137"/>
    </location>
</feature>
<sequence length="144" mass="16213">MVHNPCLLLLLQLLLRIEAAKRGKEKGRLTWGCYLKTKTMVMEGWLTIVTFFPSTSVFRSLHSVLAFLCLFSLFFLFLLSLVPSVSLCSCSSWSLSVLSVFVHFVCVFFALPVCGLPFFAAFLCSSWFLWVCIWLVGSSTYGEG</sequence>
<name>A0AAD6LDJ8_9ROSI</name>
<dbReference type="AlphaFoldDB" id="A0AAD6LDJ8"/>
<keyword evidence="1" id="KW-0812">Transmembrane</keyword>
<proteinExistence type="predicted"/>
<evidence type="ECO:0000256" key="2">
    <source>
        <dbReference type="SAM" id="SignalP"/>
    </source>
</evidence>
<reference evidence="3 4" key="1">
    <citation type="journal article" date="2023" name="Mol. Ecol. Resour.">
        <title>Chromosome-level genome assembly of a triploid poplar Populus alba 'Berolinensis'.</title>
        <authorList>
            <person name="Chen S."/>
            <person name="Yu Y."/>
            <person name="Wang X."/>
            <person name="Wang S."/>
            <person name="Zhang T."/>
            <person name="Zhou Y."/>
            <person name="He R."/>
            <person name="Meng N."/>
            <person name="Wang Y."/>
            <person name="Liu W."/>
            <person name="Liu Z."/>
            <person name="Liu J."/>
            <person name="Guo Q."/>
            <person name="Huang H."/>
            <person name="Sederoff R.R."/>
            <person name="Wang G."/>
            <person name="Qu G."/>
            <person name="Chen S."/>
        </authorList>
    </citation>
    <scope>NUCLEOTIDE SEQUENCE [LARGE SCALE GENOMIC DNA]</scope>
    <source>
        <strain evidence="3">SC-2020</strain>
    </source>
</reference>
<organism evidence="3 4">
    <name type="scientific">Populus alba x Populus x berolinensis</name>
    <dbReference type="NCBI Taxonomy" id="444605"/>
    <lineage>
        <taxon>Eukaryota</taxon>
        <taxon>Viridiplantae</taxon>
        <taxon>Streptophyta</taxon>
        <taxon>Embryophyta</taxon>
        <taxon>Tracheophyta</taxon>
        <taxon>Spermatophyta</taxon>
        <taxon>Magnoliopsida</taxon>
        <taxon>eudicotyledons</taxon>
        <taxon>Gunneridae</taxon>
        <taxon>Pentapetalae</taxon>
        <taxon>rosids</taxon>
        <taxon>fabids</taxon>
        <taxon>Malpighiales</taxon>
        <taxon>Salicaceae</taxon>
        <taxon>Saliceae</taxon>
        <taxon>Populus</taxon>
    </lineage>
</organism>
<protein>
    <submittedName>
        <fullName evidence="3">Uncharacterized protein</fullName>
    </submittedName>
</protein>
<comment type="caution">
    <text evidence="3">The sequence shown here is derived from an EMBL/GenBank/DDBJ whole genome shotgun (WGS) entry which is preliminary data.</text>
</comment>
<evidence type="ECO:0000313" key="3">
    <source>
        <dbReference type="EMBL" id="KAJ6958609.1"/>
    </source>
</evidence>
<keyword evidence="1" id="KW-0472">Membrane</keyword>
<gene>
    <name evidence="3" type="ORF">NC653_040305</name>
</gene>
<keyword evidence="1" id="KW-1133">Transmembrane helix</keyword>
<keyword evidence="2" id="KW-0732">Signal</keyword>
<accession>A0AAD6LDJ8</accession>
<evidence type="ECO:0000313" key="4">
    <source>
        <dbReference type="Proteomes" id="UP001164929"/>
    </source>
</evidence>
<evidence type="ECO:0000256" key="1">
    <source>
        <dbReference type="SAM" id="Phobius"/>
    </source>
</evidence>
<feature type="transmembrane region" description="Helical" evidence="1">
    <location>
        <begin position="64"/>
        <end position="87"/>
    </location>
</feature>
<feature type="transmembrane region" description="Helical" evidence="1">
    <location>
        <begin position="93"/>
        <end position="111"/>
    </location>
</feature>
<feature type="chain" id="PRO_5042025974" evidence="2">
    <location>
        <begin position="20"/>
        <end position="144"/>
    </location>
</feature>
<feature type="signal peptide" evidence="2">
    <location>
        <begin position="1"/>
        <end position="19"/>
    </location>
</feature>
<keyword evidence="4" id="KW-1185">Reference proteome</keyword>
<dbReference type="Proteomes" id="UP001164929">
    <property type="component" value="Chromosome 18"/>
</dbReference>
<dbReference type="EMBL" id="JAQIZT010000018">
    <property type="protein sequence ID" value="KAJ6958609.1"/>
    <property type="molecule type" value="Genomic_DNA"/>
</dbReference>